<sequence length="736" mass="79882">MAAFKKLFQGDRSSSRPPTSPGFAADEPYFGSVEAPTPDKLELSQLSPGLPSPGFPSPGLNASRSLDVAHHFEQIEKQFEHLHEHLATRPLSGQSQLSPALHGRFLAPKKPNSRHIDLMDALFSSEKHQEPAVQPASPPASPYNEDVADRNMTRFMRVQHRNGHTGSRILSALYQEDVADRNIAKYGGPSRSLSALSCRSSPAAPGRVRNLSPHAQPRDVRKRSAGMPNWTSDGDLRNRSTSAQDSLSASHASNYLRQQRSEPSFSPDDDYDAAQEEAIPAPIQRLGVPPAYKVGDRWSNTPLPDSPTLPAPPGSSGNSGNGTSKPASSPAPLQPSIRSSSLTPQSQSPPPSAGSVSSTSRKNKRDLSINVQLASSGRPKIVHRAIQPPTPSAYEMKRAPSIAEVMNSPLPAPSPTQPSPRFKASEMMDLFNKAYMSTKAVSPHPTYESLQDAIVREINSHEAFQRVPPPTVGPPFTPSPGRANFDGFKPAQPELNRSSSAGQFSKIMRKSSFRKHKRNSESRRSISSIPSKGYDKILRRVAPDPSPRRHTDAPPPTPGFLVDIDQSKRKGAPHAGPGEPLTYMDVLSRSGNDKALTPAARRRGHSESATNIAAMANAVPEFPDTPRAVYCMQAHSTPSRDSRSSGSHEESDDDILHLPSVAAPPPRVQIEGVDENNVRYMIDSDTATNAQKLMSWPQRLRRGNSPQPTSAPSMTSLSPLSRARMQLRGARSVETY</sequence>
<keyword evidence="3" id="KW-1185">Reference proteome</keyword>
<feature type="region of interest" description="Disordered" evidence="1">
    <location>
        <begin position="694"/>
        <end position="736"/>
    </location>
</feature>
<evidence type="ECO:0000256" key="1">
    <source>
        <dbReference type="SAM" id="MobiDB-lite"/>
    </source>
</evidence>
<feature type="compositionally biased region" description="Polar residues" evidence="1">
    <location>
        <begin position="239"/>
        <end position="264"/>
    </location>
</feature>
<dbReference type="Proteomes" id="UP001146351">
    <property type="component" value="Unassembled WGS sequence"/>
</dbReference>
<reference evidence="2" key="2">
    <citation type="journal article" date="2023" name="IMA Fungus">
        <title>Comparative genomic study of the Penicillium genus elucidates a diverse pangenome and 15 lateral gene transfer events.</title>
        <authorList>
            <person name="Petersen C."/>
            <person name="Sorensen T."/>
            <person name="Nielsen M.R."/>
            <person name="Sondergaard T.E."/>
            <person name="Sorensen J.L."/>
            <person name="Fitzpatrick D.A."/>
            <person name="Frisvad J.C."/>
            <person name="Nielsen K.L."/>
        </authorList>
    </citation>
    <scope>NUCLEOTIDE SEQUENCE</scope>
    <source>
        <strain evidence="2">IBT 21917</strain>
    </source>
</reference>
<name>A0A9W9I135_9EURO</name>
<feature type="compositionally biased region" description="Low complexity" evidence="1">
    <location>
        <begin position="189"/>
        <end position="205"/>
    </location>
</feature>
<dbReference type="OrthoDB" id="4524386at2759"/>
<feature type="region of interest" description="Disordered" evidence="1">
    <location>
        <begin position="460"/>
        <end position="611"/>
    </location>
</feature>
<evidence type="ECO:0000313" key="2">
    <source>
        <dbReference type="EMBL" id="KAJ5165960.1"/>
    </source>
</evidence>
<feature type="compositionally biased region" description="Low complexity" evidence="1">
    <location>
        <begin position="335"/>
        <end position="346"/>
    </location>
</feature>
<protein>
    <submittedName>
        <fullName evidence="2">Uncharacterized protein</fullName>
    </submittedName>
</protein>
<accession>A0A9W9I135</accession>
<feature type="compositionally biased region" description="Basic residues" evidence="1">
    <location>
        <begin position="507"/>
        <end position="518"/>
    </location>
</feature>
<feature type="compositionally biased region" description="Basic and acidic residues" evidence="1">
    <location>
        <begin position="533"/>
        <end position="552"/>
    </location>
</feature>
<feature type="compositionally biased region" description="Pro residues" evidence="1">
    <location>
        <begin position="304"/>
        <end position="313"/>
    </location>
</feature>
<feature type="compositionally biased region" description="Low complexity" evidence="1">
    <location>
        <begin position="314"/>
        <end position="324"/>
    </location>
</feature>
<reference evidence="2" key="1">
    <citation type="submission" date="2022-11" db="EMBL/GenBank/DDBJ databases">
        <authorList>
            <person name="Petersen C."/>
        </authorList>
    </citation>
    <scope>NUCLEOTIDE SEQUENCE</scope>
    <source>
        <strain evidence="2">IBT 21917</strain>
    </source>
</reference>
<feature type="compositionally biased region" description="Polar residues" evidence="1">
    <location>
        <begin position="704"/>
        <end position="719"/>
    </location>
</feature>
<dbReference type="EMBL" id="JAPQKO010000004">
    <property type="protein sequence ID" value="KAJ5165960.1"/>
    <property type="molecule type" value="Genomic_DNA"/>
</dbReference>
<feature type="region of interest" description="Disordered" evidence="1">
    <location>
        <begin position="635"/>
        <end position="669"/>
    </location>
</feature>
<feature type="region of interest" description="Disordered" evidence="1">
    <location>
        <begin position="1"/>
        <end position="62"/>
    </location>
</feature>
<feature type="compositionally biased region" description="Pro residues" evidence="1">
    <location>
        <begin position="467"/>
        <end position="478"/>
    </location>
</feature>
<gene>
    <name evidence="2" type="ORF">N7492_006256</name>
</gene>
<comment type="caution">
    <text evidence="2">The sequence shown here is derived from an EMBL/GenBank/DDBJ whole genome shotgun (WGS) entry which is preliminary data.</text>
</comment>
<organism evidence="2 3">
    <name type="scientific">Penicillium capsulatum</name>
    <dbReference type="NCBI Taxonomy" id="69766"/>
    <lineage>
        <taxon>Eukaryota</taxon>
        <taxon>Fungi</taxon>
        <taxon>Dikarya</taxon>
        <taxon>Ascomycota</taxon>
        <taxon>Pezizomycotina</taxon>
        <taxon>Eurotiomycetes</taxon>
        <taxon>Eurotiomycetidae</taxon>
        <taxon>Eurotiales</taxon>
        <taxon>Aspergillaceae</taxon>
        <taxon>Penicillium</taxon>
    </lineage>
</organism>
<proteinExistence type="predicted"/>
<feature type="region of interest" description="Disordered" evidence="1">
    <location>
        <begin position="187"/>
        <end position="395"/>
    </location>
</feature>
<evidence type="ECO:0000313" key="3">
    <source>
        <dbReference type="Proteomes" id="UP001146351"/>
    </source>
</evidence>
<dbReference type="AlphaFoldDB" id="A0A9W9I135"/>
<feature type="compositionally biased region" description="Basic and acidic residues" evidence="1">
    <location>
        <begin position="638"/>
        <end position="649"/>
    </location>
</feature>